<name>A0A1C3EHB1_9PLAN</name>
<sequence length="62" mass="6825">MSPEHKDPGIRLAELCSLQETCRVTFRQSLFAAPQVVCLKQRADPMSGLVQGSSLVKPKEPD</sequence>
<gene>
    <name evidence="1" type="ORF">A6X21_19980</name>
</gene>
<keyword evidence="2" id="KW-1185">Reference proteome</keyword>
<dbReference type="EMBL" id="LYDR01000063">
    <property type="protein sequence ID" value="ODA32635.1"/>
    <property type="molecule type" value="Genomic_DNA"/>
</dbReference>
<dbReference type="AlphaFoldDB" id="A0A1C3EHB1"/>
<organism evidence="1 2">
    <name type="scientific">Planctopirus hydrillae</name>
    <dbReference type="NCBI Taxonomy" id="1841610"/>
    <lineage>
        <taxon>Bacteria</taxon>
        <taxon>Pseudomonadati</taxon>
        <taxon>Planctomycetota</taxon>
        <taxon>Planctomycetia</taxon>
        <taxon>Planctomycetales</taxon>
        <taxon>Planctomycetaceae</taxon>
        <taxon>Planctopirus</taxon>
    </lineage>
</organism>
<dbReference type="STRING" id="1841610.A6X21_19980"/>
<evidence type="ECO:0000313" key="1">
    <source>
        <dbReference type="EMBL" id="ODA32635.1"/>
    </source>
</evidence>
<reference evidence="1 2" key="1">
    <citation type="submission" date="2016-05" db="EMBL/GenBank/DDBJ databases">
        <title>Genomic and physiological characterization of Planctopirus sp. isolated from fresh water lake.</title>
        <authorList>
            <person name="Subhash Y."/>
            <person name="Ramana C."/>
        </authorList>
    </citation>
    <scope>NUCLEOTIDE SEQUENCE [LARGE SCALE GENOMIC DNA]</scope>
    <source>
        <strain evidence="1 2">JC280</strain>
    </source>
</reference>
<dbReference type="Proteomes" id="UP000094828">
    <property type="component" value="Unassembled WGS sequence"/>
</dbReference>
<proteinExistence type="predicted"/>
<comment type="caution">
    <text evidence="1">The sequence shown here is derived from an EMBL/GenBank/DDBJ whole genome shotgun (WGS) entry which is preliminary data.</text>
</comment>
<accession>A0A1C3EHB1</accession>
<evidence type="ECO:0000313" key="2">
    <source>
        <dbReference type="Proteomes" id="UP000094828"/>
    </source>
</evidence>
<protein>
    <submittedName>
        <fullName evidence="1">Uncharacterized protein</fullName>
    </submittedName>
</protein>